<dbReference type="AlphaFoldDB" id="A0A7U4E8M2"/>
<proteinExistence type="predicted"/>
<dbReference type="EMBL" id="CP002859">
    <property type="protein sequence ID" value="AEI51389.1"/>
    <property type="molecule type" value="Genomic_DNA"/>
</dbReference>
<sequence>MYKVSLLHFSPQEIKLTPAAVTFLCKDTFLNDSKTESPTY</sequence>
<accession>A0A7U4E8M2</accession>
<reference evidence="1 2" key="2">
    <citation type="journal article" date="2012" name="Stand. Genomic Sci.">
        <title>Complete genome sequence of the aquatic bacterium Runella slithyformis type strain (LSU 4(T)).</title>
        <authorList>
            <person name="Copeland A."/>
            <person name="Zhang X."/>
            <person name="Misra M."/>
            <person name="Lapidus A."/>
            <person name="Nolan M."/>
            <person name="Lucas S."/>
            <person name="Deshpande S."/>
            <person name="Cheng J.F."/>
            <person name="Tapia R."/>
            <person name="Goodwin L.A."/>
            <person name="Pitluck S."/>
            <person name="Liolios K."/>
            <person name="Pagani I."/>
            <person name="Ivanova N."/>
            <person name="Mikhailova N."/>
            <person name="Pati A."/>
            <person name="Chen A."/>
            <person name="Palaniappan K."/>
            <person name="Land M."/>
            <person name="Hauser L."/>
            <person name="Pan C."/>
            <person name="Jeffries C.D."/>
            <person name="Detter J.C."/>
            <person name="Brambilla E.M."/>
            <person name="Rohde M."/>
            <person name="Djao O.D."/>
            <person name="Goker M."/>
            <person name="Sikorski J."/>
            <person name="Tindall B.J."/>
            <person name="Woyke T."/>
            <person name="Bristow J."/>
            <person name="Eisen J.A."/>
            <person name="Markowitz V."/>
            <person name="Hugenholtz P."/>
            <person name="Kyrpides N.C."/>
            <person name="Klenk H.P."/>
            <person name="Mavromatis K."/>
        </authorList>
    </citation>
    <scope>NUCLEOTIDE SEQUENCE [LARGE SCALE GENOMIC DNA]</scope>
    <source>
        <strain evidence="2">ATCC 29530 / DSM 19594 / LMG 11500 / NCIMB 11436 / LSU 4</strain>
    </source>
</reference>
<protein>
    <submittedName>
        <fullName evidence="1">Uncharacterized protein</fullName>
    </submittedName>
</protein>
<dbReference type="Proteomes" id="UP000000493">
    <property type="component" value="Chromosome"/>
</dbReference>
<keyword evidence="2" id="KW-1185">Reference proteome</keyword>
<name>A0A7U4E8M2_RUNSL</name>
<evidence type="ECO:0000313" key="1">
    <source>
        <dbReference type="EMBL" id="AEI51389.1"/>
    </source>
</evidence>
<gene>
    <name evidence="1" type="ordered locus">Runsl_5086</name>
</gene>
<evidence type="ECO:0000313" key="2">
    <source>
        <dbReference type="Proteomes" id="UP000000493"/>
    </source>
</evidence>
<dbReference type="KEGG" id="rsi:Runsl_5086"/>
<organism evidence="1 2">
    <name type="scientific">Runella slithyformis (strain ATCC 29530 / DSM 19594 / LMG 11500 / NCIMB 11436 / LSU 4)</name>
    <dbReference type="NCBI Taxonomy" id="761193"/>
    <lineage>
        <taxon>Bacteria</taxon>
        <taxon>Pseudomonadati</taxon>
        <taxon>Bacteroidota</taxon>
        <taxon>Cytophagia</taxon>
        <taxon>Cytophagales</taxon>
        <taxon>Spirosomataceae</taxon>
        <taxon>Runella</taxon>
    </lineage>
</organism>
<reference evidence="2" key="1">
    <citation type="submission" date="2011-06" db="EMBL/GenBank/DDBJ databases">
        <title>The complete genome of chromosome of Runella slithyformis DSM 19594.</title>
        <authorList>
            <consortium name="US DOE Joint Genome Institute (JGI-PGF)"/>
            <person name="Lucas S."/>
            <person name="Han J."/>
            <person name="Lapidus A."/>
            <person name="Bruce D."/>
            <person name="Goodwin L."/>
            <person name="Pitluck S."/>
            <person name="Peters L."/>
            <person name="Kyrpides N."/>
            <person name="Mavromatis K."/>
            <person name="Ivanova N."/>
            <person name="Ovchinnikova G."/>
            <person name="Zhang X."/>
            <person name="Misra M."/>
            <person name="Detter J.C."/>
            <person name="Tapia R."/>
            <person name="Han C."/>
            <person name="Land M."/>
            <person name="Hauser L."/>
            <person name="Markowitz V."/>
            <person name="Cheng J.-F."/>
            <person name="Hugenholtz P."/>
            <person name="Woyke T."/>
            <person name="Wu D."/>
            <person name="Tindall B."/>
            <person name="Faehrich R."/>
            <person name="Brambilla E."/>
            <person name="Klenk H.-P."/>
            <person name="Eisen J.A."/>
        </authorList>
    </citation>
    <scope>NUCLEOTIDE SEQUENCE [LARGE SCALE GENOMIC DNA]</scope>
    <source>
        <strain evidence="2">ATCC 29530 / DSM 19594 / LMG 11500 / NCIMB 11436 / LSU 4</strain>
    </source>
</reference>